<evidence type="ECO:0000259" key="12">
    <source>
        <dbReference type="Pfam" id="PF00999"/>
    </source>
</evidence>
<dbReference type="PANTHER" id="PTHR10110">
    <property type="entry name" value="SODIUM/HYDROGEN EXCHANGER"/>
    <property type="match status" value="1"/>
</dbReference>
<feature type="transmembrane region" description="Helical" evidence="11">
    <location>
        <begin position="175"/>
        <end position="199"/>
    </location>
</feature>
<evidence type="ECO:0000256" key="4">
    <source>
        <dbReference type="ARBA" id="ARBA00022692"/>
    </source>
</evidence>
<dbReference type="EMBL" id="JAUSQW010000001">
    <property type="protein sequence ID" value="MDP9801272.1"/>
    <property type="molecule type" value="Genomic_DNA"/>
</dbReference>
<organism evidence="13 14">
    <name type="scientific">Arcanobacterium wilhelmae</name>
    <dbReference type="NCBI Taxonomy" id="1803177"/>
    <lineage>
        <taxon>Bacteria</taxon>
        <taxon>Bacillati</taxon>
        <taxon>Actinomycetota</taxon>
        <taxon>Actinomycetes</taxon>
        <taxon>Actinomycetales</taxon>
        <taxon>Actinomycetaceae</taxon>
        <taxon>Arcanobacterium</taxon>
    </lineage>
</organism>
<feature type="transmembrane region" description="Helical" evidence="11">
    <location>
        <begin position="219"/>
        <end position="243"/>
    </location>
</feature>
<feature type="region of interest" description="Disordered" evidence="10">
    <location>
        <begin position="454"/>
        <end position="477"/>
    </location>
</feature>
<evidence type="ECO:0000256" key="1">
    <source>
        <dbReference type="ARBA" id="ARBA00004651"/>
    </source>
</evidence>
<dbReference type="Gene3D" id="6.10.140.1330">
    <property type="match status" value="1"/>
</dbReference>
<evidence type="ECO:0000256" key="3">
    <source>
        <dbReference type="ARBA" id="ARBA00022475"/>
    </source>
</evidence>
<dbReference type="Proteomes" id="UP001235966">
    <property type="component" value="Unassembled WGS sequence"/>
</dbReference>
<feature type="domain" description="Cation/H+ exchanger transmembrane" evidence="12">
    <location>
        <begin position="11"/>
        <end position="393"/>
    </location>
</feature>
<keyword evidence="14" id="KW-1185">Reference proteome</keyword>
<keyword evidence="3" id="KW-1003">Cell membrane</keyword>
<feature type="transmembrane region" description="Helical" evidence="11">
    <location>
        <begin position="24"/>
        <end position="43"/>
    </location>
</feature>
<dbReference type="Pfam" id="PF00999">
    <property type="entry name" value="Na_H_Exchanger"/>
    <property type="match status" value="1"/>
</dbReference>
<protein>
    <submittedName>
        <fullName evidence="13">CPA1 family monovalent cation:H+ antiporter</fullName>
    </submittedName>
</protein>
<comment type="caution">
    <text evidence="13">The sequence shown here is derived from an EMBL/GenBank/DDBJ whole genome shotgun (WGS) entry which is preliminary data.</text>
</comment>
<evidence type="ECO:0000256" key="11">
    <source>
        <dbReference type="SAM" id="Phobius"/>
    </source>
</evidence>
<keyword evidence="6" id="KW-0915">Sodium</keyword>
<evidence type="ECO:0000256" key="2">
    <source>
        <dbReference type="ARBA" id="ARBA00022448"/>
    </source>
</evidence>
<dbReference type="PANTHER" id="PTHR10110:SF86">
    <property type="entry name" value="SODIUM_HYDROGEN EXCHANGER 7"/>
    <property type="match status" value="1"/>
</dbReference>
<keyword evidence="7" id="KW-0406">Ion transport</keyword>
<sequence>MLVLIVVFLAVTVASVTLGDRLRLPYPILMLFSAMGLTFVAGIEAPAIDPEIILPLFLPPLLFATAQRTSWAIFRQRWKVLLTLAFILTALTALAVAGVVWWLIPGISFPFALLIGAIVAPPDPVAVDAVAGPAGMPRRLMTVLQTEGLFNDAVAIVLFQYALAATVAKQDSVSATVVLSFFYGVAIATLIGFILGYLYRTVGRITPNLEAQVAASVVVPFAAYLSAEHLGASGVIAVVVTALETNRRGRPQDGAARLARTAFWDIANMLVTGAAFGLIGLEMRTIVATEDTRWVTFILPAAAVCMAVFALRFVVVMLLGRVETRENWGTLARHSILLVWSGMRGLATLALALAIPTTAGGAPLPHRDAAIVIAVTVLLVTLVPTGLSLPFFARHILPESPSTFHHELTTIIRRAQHASLKAVREEFGRDGFDHGMAKVLQTRFTTLREELEVELPQETGDQPDALGDSRLSTSESRARRAQVNQMIRIATDAARQEVLCARDELNVDPAVADLVLRKLDVRMMAVAPLPWPRSEN</sequence>
<evidence type="ECO:0000313" key="14">
    <source>
        <dbReference type="Proteomes" id="UP001235966"/>
    </source>
</evidence>
<evidence type="ECO:0000256" key="9">
    <source>
        <dbReference type="ARBA" id="ARBA00023201"/>
    </source>
</evidence>
<gene>
    <name evidence="13" type="ORF">J2S49_001348</name>
</gene>
<feature type="transmembrane region" description="Helical" evidence="11">
    <location>
        <begin position="336"/>
        <end position="357"/>
    </location>
</feature>
<dbReference type="RefSeq" id="WP_278059140.1">
    <property type="nucleotide sequence ID" value="NZ_CP121247.1"/>
</dbReference>
<feature type="transmembrane region" description="Helical" evidence="11">
    <location>
        <begin position="293"/>
        <end position="315"/>
    </location>
</feature>
<evidence type="ECO:0000256" key="8">
    <source>
        <dbReference type="ARBA" id="ARBA00023136"/>
    </source>
</evidence>
<keyword evidence="8 11" id="KW-0472">Membrane</keyword>
<evidence type="ECO:0000256" key="7">
    <source>
        <dbReference type="ARBA" id="ARBA00023065"/>
    </source>
</evidence>
<evidence type="ECO:0000256" key="6">
    <source>
        <dbReference type="ARBA" id="ARBA00023053"/>
    </source>
</evidence>
<name>A0ABT9NC62_9ACTO</name>
<feature type="transmembrane region" description="Helical" evidence="11">
    <location>
        <begin position="369"/>
        <end position="392"/>
    </location>
</feature>
<comment type="subcellular location">
    <subcellularLocation>
        <location evidence="1">Cell membrane</location>
        <topology evidence="1">Multi-pass membrane protein</topology>
    </subcellularLocation>
</comment>
<reference evidence="13 14" key="1">
    <citation type="submission" date="2023-07" db="EMBL/GenBank/DDBJ databases">
        <title>Sequencing the genomes of 1000 actinobacteria strains.</title>
        <authorList>
            <person name="Klenk H.-P."/>
        </authorList>
    </citation>
    <scope>NUCLEOTIDE SEQUENCE [LARGE SCALE GENOMIC DNA]</scope>
    <source>
        <strain evidence="13 14">DSM 102162</strain>
    </source>
</reference>
<accession>A0ABT9NC62</accession>
<feature type="transmembrane region" description="Helical" evidence="11">
    <location>
        <begin position="149"/>
        <end position="168"/>
    </location>
</feature>
<dbReference type="InterPro" id="IPR006153">
    <property type="entry name" value="Cation/H_exchanger_TM"/>
</dbReference>
<evidence type="ECO:0000256" key="10">
    <source>
        <dbReference type="SAM" id="MobiDB-lite"/>
    </source>
</evidence>
<feature type="transmembrane region" description="Helical" evidence="11">
    <location>
        <begin position="263"/>
        <end position="281"/>
    </location>
</feature>
<keyword evidence="9" id="KW-0739">Sodium transport</keyword>
<feature type="transmembrane region" description="Helical" evidence="11">
    <location>
        <begin position="80"/>
        <end position="104"/>
    </location>
</feature>
<evidence type="ECO:0000313" key="13">
    <source>
        <dbReference type="EMBL" id="MDP9801272.1"/>
    </source>
</evidence>
<keyword evidence="4 11" id="KW-0812">Transmembrane</keyword>
<keyword evidence="5 11" id="KW-1133">Transmembrane helix</keyword>
<evidence type="ECO:0000256" key="5">
    <source>
        <dbReference type="ARBA" id="ARBA00022989"/>
    </source>
</evidence>
<proteinExistence type="predicted"/>
<dbReference type="InterPro" id="IPR018422">
    <property type="entry name" value="Cation/H_exchanger_CPA1"/>
</dbReference>
<keyword evidence="2" id="KW-0813">Transport</keyword>